<sequence length="280" mass="32510">MALSERDKRVLTEIQEWEMKLYSYEPNDFELTYEKYLEKSFSLLPKHIQDQFFSTLDNWLFHLHALIQGSNMQLDAKERILTAGRVFNPELVSIEDLSHLRMDQLQYIADQQIARHRLYSFAQGGMAGTGSSLMLGADIPAIAVINLRVVQLIAMTYGIEVNTPYEMMTSLKVFHASTLPARMQSGAWDELMSELQSQEEYYFYEGKEELADVTWIEQPAKQLLKGLAIFIFRKKTIQGIPFISMAIGASANYQLTRKVTEFAHKYYQYRYLHMKEGKNE</sequence>
<organism evidence="1 2">
    <name type="scientific">Cytobacillus solani</name>
    <dbReference type="NCBI Taxonomy" id="1637975"/>
    <lineage>
        <taxon>Bacteria</taxon>
        <taxon>Bacillati</taxon>
        <taxon>Bacillota</taxon>
        <taxon>Bacilli</taxon>
        <taxon>Bacillales</taxon>
        <taxon>Bacillaceae</taxon>
        <taxon>Cytobacillus</taxon>
    </lineage>
</organism>
<evidence type="ECO:0000313" key="2">
    <source>
        <dbReference type="Proteomes" id="UP000050996"/>
    </source>
</evidence>
<gene>
    <name evidence="1" type="ORF">AN957_20885</name>
</gene>
<dbReference type="Pfam" id="PF12787">
    <property type="entry name" value="EcsC"/>
    <property type="match status" value="1"/>
</dbReference>
<keyword evidence="2" id="KW-1185">Reference proteome</keyword>
<dbReference type="RefSeq" id="WP_056687267.1">
    <property type="nucleotide sequence ID" value="NZ_CP041305.1"/>
</dbReference>
<dbReference type="PANTHER" id="PTHR41260">
    <property type="entry name" value="PROTEIN ECSC"/>
    <property type="match status" value="1"/>
</dbReference>
<proteinExistence type="predicted"/>
<accession>A0A0Q3VK48</accession>
<evidence type="ECO:0000313" key="1">
    <source>
        <dbReference type="EMBL" id="KQL22010.1"/>
    </source>
</evidence>
<name>A0A0Q3VK48_9BACI</name>
<dbReference type="PATRIC" id="fig|1637975.4.peg.4157"/>
<dbReference type="InterPro" id="IPR024787">
    <property type="entry name" value="EcsC"/>
</dbReference>
<dbReference type="STRING" id="1637975.AN957_20885"/>
<reference evidence="1 2" key="1">
    <citation type="submission" date="2015-09" db="EMBL/GenBank/DDBJ databases">
        <title>Genome sequencing project for genomic taxonomy and phylogenomics of Bacillus-like bacteria.</title>
        <authorList>
            <person name="Liu B."/>
            <person name="Wang J."/>
            <person name="Zhu Y."/>
            <person name="Liu G."/>
            <person name="Chen Q."/>
            <person name="Chen Z."/>
            <person name="Lan J."/>
            <person name="Che J."/>
            <person name="Ge C."/>
            <person name="Shi H."/>
            <person name="Pan Z."/>
            <person name="Liu X."/>
        </authorList>
    </citation>
    <scope>NUCLEOTIDE SEQUENCE [LARGE SCALE GENOMIC DNA]</scope>
    <source>
        <strain evidence="1 2">FJAT-18043</strain>
    </source>
</reference>
<dbReference type="EMBL" id="LJIX01000006">
    <property type="protein sequence ID" value="KQL22010.1"/>
    <property type="molecule type" value="Genomic_DNA"/>
</dbReference>
<protein>
    <submittedName>
        <fullName evidence="1">ABC transporter substrate-binding protein</fullName>
    </submittedName>
</protein>
<dbReference type="PANTHER" id="PTHR41260:SF1">
    <property type="entry name" value="PROTEIN ECSC"/>
    <property type="match status" value="1"/>
</dbReference>
<dbReference type="Proteomes" id="UP000050996">
    <property type="component" value="Unassembled WGS sequence"/>
</dbReference>
<dbReference type="AlphaFoldDB" id="A0A0Q3VK48"/>
<comment type="caution">
    <text evidence="1">The sequence shown here is derived from an EMBL/GenBank/DDBJ whole genome shotgun (WGS) entry which is preliminary data.</text>
</comment>